<dbReference type="Gene3D" id="1.10.8.60">
    <property type="match status" value="1"/>
</dbReference>
<dbReference type="Proteomes" id="UP000663852">
    <property type="component" value="Unassembled WGS sequence"/>
</dbReference>
<dbReference type="EMBL" id="CAJNOR010000083">
    <property type="protein sequence ID" value="CAF0789725.1"/>
    <property type="molecule type" value="Genomic_DNA"/>
</dbReference>
<dbReference type="Proteomes" id="UP000663828">
    <property type="component" value="Unassembled WGS sequence"/>
</dbReference>
<keyword evidence="5" id="KW-1185">Reference proteome</keyword>
<dbReference type="PROSITE" id="PS00674">
    <property type="entry name" value="AAA"/>
    <property type="match status" value="1"/>
</dbReference>
<evidence type="ECO:0000313" key="4">
    <source>
        <dbReference type="EMBL" id="CAF1217364.1"/>
    </source>
</evidence>
<dbReference type="Gene3D" id="3.40.50.300">
    <property type="entry name" value="P-loop containing nucleotide triphosphate hydrolases"/>
    <property type="match status" value="1"/>
</dbReference>
<evidence type="ECO:0000256" key="1">
    <source>
        <dbReference type="RuleBase" id="RU003651"/>
    </source>
</evidence>
<dbReference type="GO" id="GO:0016887">
    <property type="term" value="F:ATP hydrolysis activity"/>
    <property type="evidence" value="ECO:0007669"/>
    <property type="project" value="InterPro"/>
</dbReference>
<accession>A0A814XL70</accession>
<evidence type="ECO:0000259" key="2">
    <source>
        <dbReference type="Pfam" id="PF00004"/>
    </source>
</evidence>
<gene>
    <name evidence="4" type="ORF">EDS130_LOCUS26223</name>
    <name evidence="3" type="ORF">XAT740_LOCUS2419</name>
</gene>
<dbReference type="InterPro" id="IPR003960">
    <property type="entry name" value="ATPase_AAA_CS"/>
</dbReference>
<proteinExistence type="inferred from homology"/>
<dbReference type="AlphaFoldDB" id="A0A814XL70"/>
<reference evidence="4" key="1">
    <citation type="submission" date="2021-02" db="EMBL/GenBank/DDBJ databases">
        <authorList>
            <person name="Nowell W R."/>
        </authorList>
    </citation>
    <scope>NUCLEOTIDE SEQUENCE</scope>
</reference>
<evidence type="ECO:0000313" key="5">
    <source>
        <dbReference type="Proteomes" id="UP000663828"/>
    </source>
</evidence>
<name>A0A814XL70_ADIRI</name>
<feature type="domain" description="ATPase AAA-type core" evidence="2">
    <location>
        <begin position="6"/>
        <end position="107"/>
    </location>
</feature>
<dbReference type="SUPFAM" id="SSF52540">
    <property type="entry name" value="P-loop containing nucleoside triphosphate hydrolases"/>
    <property type="match status" value="1"/>
</dbReference>
<organism evidence="4 6">
    <name type="scientific">Adineta ricciae</name>
    <name type="common">Rotifer</name>
    <dbReference type="NCBI Taxonomy" id="249248"/>
    <lineage>
        <taxon>Eukaryota</taxon>
        <taxon>Metazoa</taxon>
        <taxon>Spiralia</taxon>
        <taxon>Gnathifera</taxon>
        <taxon>Rotifera</taxon>
        <taxon>Eurotatoria</taxon>
        <taxon>Bdelloidea</taxon>
        <taxon>Adinetida</taxon>
        <taxon>Adinetidae</taxon>
        <taxon>Adineta</taxon>
    </lineage>
</organism>
<comment type="similarity">
    <text evidence="1">Belongs to the AAA ATPase family.</text>
</comment>
<evidence type="ECO:0000313" key="3">
    <source>
        <dbReference type="EMBL" id="CAF0789725.1"/>
    </source>
</evidence>
<dbReference type="InterPro" id="IPR050304">
    <property type="entry name" value="MT-severing_AAA_ATPase"/>
</dbReference>
<dbReference type="GO" id="GO:0005524">
    <property type="term" value="F:ATP binding"/>
    <property type="evidence" value="ECO:0007669"/>
    <property type="project" value="UniProtKB-KW"/>
</dbReference>
<dbReference type="InterPro" id="IPR003959">
    <property type="entry name" value="ATPase_AAA_core"/>
</dbReference>
<dbReference type="OrthoDB" id="10018969at2759"/>
<comment type="caution">
    <text evidence="4">The sequence shown here is derived from an EMBL/GenBank/DDBJ whole genome shotgun (WGS) entry which is preliminary data.</text>
</comment>
<protein>
    <recommendedName>
        <fullName evidence="2">ATPase AAA-type core domain-containing protein</fullName>
    </recommendedName>
</protein>
<keyword evidence="1" id="KW-0067">ATP-binding</keyword>
<sequence>MITVPLSAGELNRPLVGETEKLLVDIMNRAHTIPFLICAMTIDEIDGLVPKRDNNAQQSKVDGISVLLSHIEGVKNIPNLIVFGATNRRNMMDEAFLRRMQAKVFVGRPSPTTRKKMLNPLVCISKTFTSQLIDSLVKVTTNFSGAAVGALRSSIVVEIDRNRDIHDRRLLELADTVAREYNIWFGITTVPAICRLNPKIFSSENEDEHYSLDFRDVPPSGRILIDLQDKKCLIELQEHEPTIERNLEAKETAIQSLLARLIQGCSTRNIDTIQVIDLNFLTKQNATDENQIFESLTTLFLECDEYSKSMLVFDIDSLIMLNKSDSDMTKSTSISNIRLYQFIREKCKEAIVEQEKNEACANRKNSAKLIEKWIVMVVKDPYLKSTLIKDIEFKKTTAQINEETYEKEKSEDDERSRKCPKCFRDYVPKDTKFGDCHYHDGFIIDCDKPIETAVVTIEVARLRMQQAELLKEEEEHTPVKTPVPKLFWSCCQHRYGGTHPECRISKCGLPEELESQVNMKRDDYMAIVEQHFMKNKVAIKNAKKIIEEYKKRPKPRLILPTSSK</sequence>
<evidence type="ECO:0000313" key="6">
    <source>
        <dbReference type="Proteomes" id="UP000663852"/>
    </source>
</evidence>
<dbReference type="Pfam" id="PF00004">
    <property type="entry name" value="AAA"/>
    <property type="match status" value="1"/>
</dbReference>
<dbReference type="EMBL" id="CAJNOJ010000158">
    <property type="protein sequence ID" value="CAF1217364.1"/>
    <property type="molecule type" value="Genomic_DNA"/>
</dbReference>
<dbReference type="PANTHER" id="PTHR23074:SF83">
    <property type="entry name" value="VACUOLAR PROTEIN SORTING-ASSOCIATED PROTEIN 4A"/>
    <property type="match status" value="1"/>
</dbReference>
<dbReference type="CDD" id="cd19481">
    <property type="entry name" value="RecA-like_protease"/>
    <property type="match status" value="1"/>
</dbReference>
<dbReference type="InterPro" id="IPR027417">
    <property type="entry name" value="P-loop_NTPase"/>
</dbReference>
<keyword evidence="1" id="KW-0547">Nucleotide-binding</keyword>
<dbReference type="PANTHER" id="PTHR23074">
    <property type="entry name" value="AAA DOMAIN-CONTAINING"/>
    <property type="match status" value="1"/>
</dbReference>